<sequence length="236" mass="27647">MMQERPKSHKGKLSASFPEKLKNIFQDKFYDNSETHRPSISESEYMNVSERSGNLILKDFLNNRGQKYRGCISSMNRATEACSRLSAQIAWGSLSLRTVLQECDKRIEEINTKDPITSKHWRFSLVNFRSRLFWHSHFVQKLENQVDMEFNAVNKAFRSGLPCIYAEIDNCEHNKRLEAWLHGETGFPAIDAAMRYYQRYGWLNFRSRAIITSFACNALRLPWQTVLYELSEDNNV</sequence>
<dbReference type="RefSeq" id="WP_058373888.1">
    <property type="nucleotide sequence ID" value="NZ_CP011034.1"/>
</dbReference>
<dbReference type="AlphaFoldDB" id="A0A0U2V7N7"/>
<dbReference type="InterPro" id="IPR036134">
    <property type="entry name" value="Crypto/Photolyase_FAD-like_sf"/>
</dbReference>
<dbReference type="SUPFAM" id="SSF48173">
    <property type="entry name" value="Cryptochrome/photolyase FAD-binding domain"/>
    <property type="match status" value="1"/>
</dbReference>
<evidence type="ECO:0000313" key="6">
    <source>
        <dbReference type="Proteomes" id="UP000065261"/>
    </source>
</evidence>
<evidence type="ECO:0000313" key="5">
    <source>
        <dbReference type="EMBL" id="ALS33724.1"/>
    </source>
</evidence>
<dbReference type="OrthoDB" id="9772484at2"/>
<dbReference type="GO" id="GO:0003904">
    <property type="term" value="F:deoxyribodipyrimidine photo-lyase activity"/>
    <property type="evidence" value="ECO:0007669"/>
    <property type="project" value="TreeGrafter"/>
</dbReference>
<gene>
    <name evidence="5" type="ORF">PTRA_a2653</name>
</gene>
<dbReference type="GO" id="GO:0003677">
    <property type="term" value="F:DNA binding"/>
    <property type="evidence" value="ECO:0007669"/>
    <property type="project" value="TreeGrafter"/>
</dbReference>
<accession>A0A0U2V7N7</accession>
<keyword evidence="2 3" id="KW-0274">FAD</keyword>
<evidence type="ECO:0000256" key="1">
    <source>
        <dbReference type="ARBA" id="ARBA00022630"/>
    </source>
</evidence>
<proteinExistence type="predicted"/>
<evidence type="ECO:0000256" key="2">
    <source>
        <dbReference type="ARBA" id="ARBA00022827"/>
    </source>
</evidence>
<keyword evidence="1 3" id="KW-0285">Flavoprotein</keyword>
<feature type="domain" description="Cryptochrome/DNA photolyase FAD-binding" evidence="4">
    <location>
        <begin position="128"/>
        <end position="225"/>
    </location>
</feature>
<dbReference type="Proteomes" id="UP000065261">
    <property type="component" value="Chromosome I"/>
</dbReference>
<evidence type="ECO:0000256" key="3">
    <source>
        <dbReference type="PIRSR" id="PIRSR602081-1"/>
    </source>
</evidence>
<dbReference type="InterPro" id="IPR005101">
    <property type="entry name" value="Cryptochr/Photolyase_FAD-bd"/>
</dbReference>
<dbReference type="PATRIC" id="fig|1315283.4.peg.2314"/>
<comment type="cofactor">
    <cofactor evidence="3">
        <name>FAD</name>
        <dbReference type="ChEBI" id="CHEBI:57692"/>
    </cofactor>
    <text evidence="3">Binds 1 FAD per subunit.</text>
</comment>
<dbReference type="PANTHER" id="PTHR11455:SF9">
    <property type="entry name" value="CRYPTOCHROME CIRCADIAN CLOCK 5 ISOFORM X1"/>
    <property type="match status" value="1"/>
</dbReference>
<feature type="binding site" evidence="3">
    <location>
        <position position="128"/>
    </location>
    <ligand>
        <name>FAD</name>
        <dbReference type="ChEBI" id="CHEBI:57692"/>
    </ligand>
</feature>
<protein>
    <recommendedName>
        <fullName evidence="4">Cryptochrome/DNA photolyase FAD-binding domain-containing protein</fullName>
    </recommendedName>
</protein>
<dbReference type="GO" id="GO:0071949">
    <property type="term" value="F:FAD binding"/>
    <property type="evidence" value="ECO:0007669"/>
    <property type="project" value="TreeGrafter"/>
</dbReference>
<name>A0A0U2V7N7_9GAMM</name>
<feature type="binding site" evidence="3">
    <location>
        <position position="68"/>
    </location>
    <ligand>
        <name>FAD</name>
        <dbReference type="ChEBI" id="CHEBI:57692"/>
    </ligand>
</feature>
<dbReference type="InterPro" id="IPR002081">
    <property type="entry name" value="Cryptochrome/DNA_photolyase_1"/>
</dbReference>
<dbReference type="Gene3D" id="1.25.40.80">
    <property type="match status" value="1"/>
</dbReference>
<reference evidence="5 6" key="1">
    <citation type="submission" date="2015-03" db="EMBL/GenBank/DDBJ databases">
        <authorList>
            <person name="Murphy D."/>
        </authorList>
    </citation>
    <scope>NUCLEOTIDE SEQUENCE [LARGE SCALE GENOMIC DNA]</scope>
    <source>
        <strain evidence="5 6">KMM 520</strain>
    </source>
</reference>
<dbReference type="GO" id="GO:0009416">
    <property type="term" value="P:response to light stimulus"/>
    <property type="evidence" value="ECO:0007669"/>
    <property type="project" value="TreeGrafter"/>
</dbReference>
<dbReference type="Gene3D" id="1.10.579.10">
    <property type="entry name" value="DNA Cyclobutane Dipyrimidine Photolyase, subunit A, domain 3"/>
    <property type="match status" value="1"/>
</dbReference>
<dbReference type="EMBL" id="CP011034">
    <property type="protein sequence ID" value="ALS33724.1"/>
    <property type="molecule type" value="Genomic_DNA"/>
</dbReference>
<dbReference type="PANTHER" id="PTHR11455">
    <property type="entry name" value="CRYPTOCHROME"/>
    <property type="match status" value="1"/>
</dbReference>
<dbReference type="KEGG" id="ptn:PTRA_a2653"/>
<evidence type="ECO:0000259" key="4">
    <source>
        <dbReference type="Pfam" id="PF03441"/>
    </source>
</evidence>
<dbReference type="Pfam" id="PF03441">
    <property type="entry name" value="FAD_binding_7"/>
    <property type="match status" value="1"/>
</dbReference>
<organism evidence="5">
    <name type="scientific">Pseudoalteromonas translucida KMM 520</name>
    <dbReference type="NCBI Taxonomy" id="1315283"/>
    <lineage>
        <taxon>Bacteria</taxon>
        <taxon>Pseudomonadati</taxon>
        <taxon>Pseudomonadota</taxon>
        <taxon>Gammaproteobacteria</taxon>
        <taxon>Alteromonadales</taxon>
        <taxon>Pseudoalteromonadaceae</taxon>
        <taxon>Pseudoalteromonas</taxon>
    </lineage>
</organism>